<comment type="caution">
    <text evidence="2">The sequence shown here is derived from an EMBL/GenBank/DDBJ whole genome shotgun (WGS) entry which is preliminary data.</text>
</comment>
<dbReference type="EMBL" id="JAVHUY010000028">
    <property type="protein sequence ID" value="MDQ7908206.1"/>
    <property type="molecule type" value="Genomic_DNA"/>
</dbReference>
<dbReference type="Proteomes" id="UP001230908">
    <property type="component" value="Unassembled WGS sequence"/>
</dbReference>
<gene>
    <name evidence="2" type="ORF">RB614_27140</name>
</gene>
<organism evidence="2 3">
    <name type="scientific">Phytohabitans maris</name>
    <dbReference type="NCBI Taxonomy" id="3071409"/>
    <lineage>
        <taxon>Bacteria</taxon>
        <taxon>Bacillati</taxon>
        <taxon>Actinomycetota</taxon>
        <taxon>Actinomycetes</taxon>
        <taxon>Micromonosporales</taxon>
        <taxon>Micromonosporaceae</taxon>
    </lineage>
</organism>
<keyword evidence="3" id="KW-1185">Reference proteome</keyword>
<dbReference type="RefSeq" id="WP_308715472.1">
    <property type="nucleotide sequence ID" value="NZ_JAVHUY010000028.1"/>
</dbReference>
<reference evidence="2 3" key="1">
    <citation type="submission" date="2023-08" db="EMBL/GenBank/DDBJ databases">
        <title>Phytohabitans sansha sp. nov., isolated from marine sediment.</title>
        <authorList>
            <person name="Zhao Y."/>
            <person name="Yi K."/>
        </authorList>
    </citation>
    <scope>NUCLEOTIDE SEQUENCE [LARGE SCALE GENOMIC DNA]</scope>
    <source>
        <strain evidence="2 3">ZYX-F-186</strain>
    </source>
</reference>
<feature type="region of interest" description="Disordered" evidence="1">
    <location>
        <begin position="357"/>
        <end position="379"/>
    </location>
</feature>
<protein>
    <submittedName>
        <fullName evidence="2">Glycosyltransferase</fullName>
        <ecNumber evidence="2">2.4.-.-</ecNumber>
    </submittedName>
</protein>
<evidence type="ECO:0000313" key="3">
    <source>
        <dbReference type="Proteomes" id="UP001230908"/>
    </source>
</evidence>
<dbReference type="InterPro" id="IPR050194">
    <property type="entry name" value="Glycosyltransferase_grp1"/>
</dbReference>
<evidence type="ECO:0000256" key="1">
    <source>
        <dbReference type="SAM" id="MobiDB-lite"/>
    </source>
</evidence>
<keyword evidence="2" id="KW-0328">Glycosyltransferase</keyword>
<keyword evidence="2" id="KW-0808">Transferase</keyword>
<evidence type="ECO:0000313" key="2">
    <source>
        <dbReference type="EMBL" id="MDQ7908206.1"/>
    </source>
</evidence>
<feature type="compositionally biased region" description="Basic and acidic residues" evidence="1">
    <location>
        <begin position="370"/>
        <end position="379"/>
    </location>
</feature>
<dbReference type="SUPFAM" id="SSF53756">
    <property type="entry name" value="UDP-Glycosyltransferase/glycogen phosphorylase"/>
    <property type="match status" value="1"/>
</dbReference>
<name>A0ABU0ZMD7_9ACTN</name>
<dbReference type="GO" id="GO:0016757">
    <property type="term" value="F:glycosyltransferase activity"/>
    <property type="evidence" value="ECO:0007669"/>
    <property type="project" value="UniProtKB-KW"/>
</dbReference>
<proteinExistence type="predicted"/>
<dbReference type="Pfam" id="PF13692">
    <property type="entry name" value="Glyco_trans_1_4"/>
    <property type="match status" value="1"/>
</dbReference>
<dbReference type="EC" id="2.4.-.-" evidence="2"/>
<dbReference type="PANTHER" id="PTHR45947">
    <property type="entry name" value="SULFOQUINOVOSYL TRANSFERASE SQD2"/>
    <property type="match status" value="1"/>
</dbReference>
<accession>A0ABU0ZMD7</accession>
<dbReference type="PANTHER" id="PTHR45947:SF3">
    <property type="entry name" value="SULFOQUINOVOSYL TRANSFERASE SQD2"/>
    <property type="match status" value="1"/>
</dbReference>
<dbReference type="Gene3D" id="3.40.50.2000">
    <property type="entry name" value="Glycogen Phosphorylase B"/>
    <property type="match status" value="1"/>
</dbReference>
<sequence>MIVFIVECPSPYHTPVLNRLHELLADEMRVYYLYAADTSHGWGAIPATHRYVVLDGGPAWRTLAADLLSPALRAVCVYGYRGRARAAAALVARLRRRPLVVRGAANVRDEQRRTVLRRAVKRAYLRALLGQPEIWAGGSANAAYWRMVGLRRHHPIPYALHQLPGGEEGAEKLRADLGVADRFVFAFVGRLEPIKGVGELLRAYDIVRERTPRDATALVLAGRGSLEPEVRDYVDRHRDAHYLGAVPQERLGAAYAAADVFVAPSHREPWGWVVNETLGVGTRVIASVEMAAADDLCTEATGRRCSVGDPDALAGQMLAEVRLGRRRAPRLACVDTARMMADRLAALTGGGVRLDVDRRVPDPVGGPDVPPRRDPLGHH</sequence>